<proteinExistence type="inferred from homology"/>
<dbReference type="GO" id="GO:0004800">
    <property type="term" value="F:thyroxine 5'-deiodinase activity"/>
    <property type="evidence" value="ECO:0007669"/>
    <property type="project" value="InterPro"/>
</dbReference>
<dbReference type="GO" id="GO:0042446">
    <property type="term" value="P:hormone biosynthetic process"/>
    <property type="evidence" value="ECO:0007669"/>
    <property type="project" value="UniProtKB-KW"/>
</dbReference>
<dbReference type="Gene3D" id="3.40.30.10">
    <property type="entry name" value="Glutaredoxin"/>
    <property type="match status" value="1"/>
</dbReference>
<dbReference type="STRING" id="307972.A0A2G8L9Q7"/>
<dbReference type="EMBL" id="MRZV01000157">
    <property type="protein sequence ID" value="PIK56998.1"/>
    <property type="molecule type" value="Genomic_DNA"/>
</dbReference>
<keyword evidence="3" id="KW-1185">Reference proteome</keyword>
<name>A0A2G8L9Q7_STIJA</name>
<evidence type="ECO:0000313" key="3">
    <source>
        <dbReference type="Proteomes" id="UP000230750"/>
    </source>
</evidence>
<comment type="function">
    <text evidence="1">Responsible for the deiodination of T4 (3,5,3',5'-tetraiodothyronine).</text>
</comment>
<protein>
    <recommendedName>
        <fullName evidence="1">Iodothyronine deiodinase</fullName>
    </recommendedName>
</protein>
<reference evidence="2 3" key="1">
    <citation type="journal article" date="2017" name="PLoS Biol.">
        <title>The sea cucumber genome provides insights into morphological evolution and visceral regeneration.</title>
        <authorList>
            <person name="Zhang X."/>
            <person name="Sun L."/>
            <person name="Yuan J."/>
            <person name="Sun Y."/>
            <person name="Gao Y."/>
            <person name="Zhang L."/>
            <person name="Li S."/>
            <person name="Dai H."/>
            <person name="Hamel J.F."/>
            <person name="Liu C."/>
            <person name="Yu Y."/>
            <person name="Liu S."/>
            <person name="Lin W."/>
            <person name="Guo K."/>
            <person name="Jin S."/>
            <person name="Xu P."/>
            <person name="Storey K.B."/>
            <person name="Huan P."/>
            <person name="Zhang T."/>
            <person name="Zhou Y."/>
            <person name="Zhang J."/>
            <person name="Lin C."/>
            <person name="Li X."/>
            <person name="Xing L."/>
            <person name="Huo D."/>
            <person name="Sun M."/>
            <person name="Wang L."/>
            <person name="Mercier A."/>
            <person name="Li F."/>
            <person name="Yang H."/>
            <person name="Xiang J."/>
        </authorList>
    </citation>
    <scope>NUCLEOTIDE SEQUENCE [LARGE SCALE GENOMIC DNA]</scope>
    <source>
        <strain evidence="2">Shaxun</strain>
        <tissue evidence="2">Muscle</tissue>
    </source>
</reference>
<evidence type="ECO:0000256" key="1">
    <source>
        <dbReference type="RuleBase" id="RU000676"/>
    </source>
</evidence>
<evidence type="ECO:0000313" key="2">
    <source>
        <dbReference type="EMBL" id="PIK56998.1"/>
    </source>
</evidence>
<dbReference type="GO" id="GO:0042403">
    <property type="term" value="P:thyroid hormone metabolic process"/>
    <property type="evidence" value="ECO:0007669"/>
    <property type="project" value="TreeGrafter"/>
</dbReference>
<comment type="similarity">
    <text evidence="1">Belongs to the iodothyronine deiodinase family.</text>
</comment>
<keyword evidence="1" id="KW-0893">Thyroid hormones biosynthesis</keyword>
<dbReference type="Pfam" id="PF00837">
    <property type="entry name" value="T4_deiodinase"/>
    <property type="match status" value="1"/>
</dbReference>
<sequence>MPELEPKKSPLGDRNSVLKLVKRWKDFMLSEDTQIRFDKNVDPTKRDMQIRFKETYLEIDNDFMKEMGINVTLHKRMTVHGFIPFVVAFHKDDTEIMSELTGFMDGMASDKITGGFAPEVSVISMETKADIDISELTVDKSKPLIVLSSSISCPLLKVCMFSGALSHLLKKYKSKAEFLLVYTSEAHPSDGWKLGHKFSCLKQHQNVDDRIKAARLMIDQDAKHFKCLTSDPFNTEKVRVVLDNMNNTFTSSFCSGPIRAFALEDGQLVWMGPNIVHLMSNPQDLMTDKIEAWLRGRFDEEDN</sequence>
<organism evidence="2 3">
    <name type="scientific">Stichopus japonicus</name>
    <name type="common">Sea cucumber</name>
    <dbReference type="NCBI Taxonomy" id="307972"/>
    <lineage>
        <taxon>Eukaryota</taxon>
        <taxon>Metazoa</taxon>
        <taxon>Echinodermata</taxon>
        <taxon>Eleutherozoa</taxon>
        <taxon>Echinozoa</taxon>
        <taxon>Holothuroidea</taxon>
        <taxon>Aspidochirotacea</taxon>
        <taxon>Aspidochirotida</taxon>
        <taxon>Stichopodidae</taxon>
        <taxon>Apostichopus</taxon>
    </lineage>
</organism>
<dbReference type="AlphaFoldDB" id="A0A2G8L9Q7"/>
<comment type="caution">
    <text evidence="2">The sequence shown here is derived from an EMBL/GenBank/DDBJ whole genome shotgun (WGS) entry which is preliminary data.</text>
</comment>
<dbReference type="OrthoDB" id="428577at2759"/>
<gene>
    <name evidence="2" type="ORF">BSL78_06089</name>
</gene>
<accession>A0A2G8L9Q7</accession>
<dbReference type="Proteomes" id="UP000230750">
    <property type="component" value="Unassembled WGS sequence"/>
</dbReference>
<dbReference type="PANTHER" id="PTHR11781">
    <property type="entry name" value="IODOTHYRONINE DEIODINASE"/>
    <property type="match status" value="1"/>
</dbReference>
<dbReference type="PANTHER" id="PTHR11781:SF22">
    <property type="entry name" value="TYPE I IODOTHYRONINE DEIODINASE"/>
    <property type="match status" value="1"/>
</dbReference>
<dbReference type="InterPro" id="IPR000643">
    <property type="entry name" value="Iodothyronine_deiodinase"/>
</dbReference>
<keyword evidence="1" id="KW-0712">Selenocysteine</keyword>
<keyword evidence="1" id="KW-0560">Oxidoreductase</keyword>